<accession>A0AA39MKY8</accession>
<proteinExistence type="predicted"/>
<dbReference type="AlphaFoldDB" id="A0AA39MKY8"/>
<feature type="signal peptide" evidence="1">
    <location>
        <begin position="1"/>
        <end position="16"/>
    </location>
</feature>
<gene>
    <name evidence="2" type="ORF">EV421DRAFT_1907525</name>
</gene>
<evidence type="ECO:0000313" key="2">
    <source>
        <dbReference type="EMBL" id="KAK0437240.1"/>
    </source>
</evidence>
<evidence type="ECO:0008006" key="4">
    <source>
        <dbReference type="Google" id="ProtNLM"/>
    </source>
</evidence>
<evidence type="ECO:0000313" key="3">
    <source>
        <dbReference type="Proteomes" id="UP001175226"/>
    </source>
</evidence>
<dbReference type="EMBL" id="JAUEPT010000050">
    <property type="protein sequence ID" value="KAK0437240.1"/>
    <property type="molecule type" value="Genomic_DNA"/>
</dbReference>
<organism evidence="2 3">
    <name type="scientific">Armillaria borealis</name>
    <dbReference type="NCBI Taxonomy" id="47425"/>
    <lineage>
        <taxon>Eukaryota</taxon>
        <taxon>Fungi</taxon>
        <taxon>Dikarya</taxon>
        <taxon>Basidiomycota</taxon>
        <taxon>Agaricomycotina</taxon>
        <taxon>Agaricomycetes</taxon>
        <taxon>Agaricomycetidae</taxon>
        <taxon>Agaricales</taxon>
        <taxon>Marasmiineae</taxon>
        <taxon>Physalacriaceae</taxon>
        <taxon>Armillaria</taxon>
    </lineage>
</organism>
<feature type="chain" id="PRO_5041402236" description="Secreted protein" evidence="1">
    <location>
        <begin position="17"/>
        <end position="145"/>
    </location>
</feature>
<protein>
    <recommendedName>
        <fullName evidence="4">Secreted protein</fullName>
    </recommendedName>
</protein>
<name>A0AA39MKY8_9AGAR</name>
<comment type="caution">
    <text evidence="2">The sequence shown here is derived from an EMBL/GenBank/DDBJ whole genome shotgun (WGS) entry which is preliminary data.</text>
</comment>
<sequence>MYLLFSFSFGCLQTSACTLDTQPVASCVVSRRLADSVYSARAAGGVNYPFCDLGDDLDAPDSVIPRSLLRHVSLHLVILPNAILYIPAQPVAPCMFRAALRTMCTAHGPLVECMILSAMLGGDLDMRLSLVRFVLGLSFVFPLNG</sequence>
<keyword evidence="3" id="KW-1185">Reference proteome</keyword>
<keyword evidence="1" id="KW-0732">Signal</keyword>
<evidence type="ECO:0000256" key="1">
    <source>
        <dbReference type="SAM" id="SignalP"/>
    </source>
</evidence>
<dbReference type="Proteomes" id="UP001175226">
    <property type="component" value="Unassembled WGS sequence"/>
</dbReference>
<reference evidence="2" key="1">
    <citation type="submission" date="2023-06" db="EMBL/GenBank/DDBJ databases">
        <authorList>
            <consortium name="Lawrence Berkeley National Laboratory"/>
            <person name="Ahrendt S."/>
            <person name="Sahu N."/>
            <person name="Indic B."/>
            <person name="Wong-Bajracharya J."/>
            <person name="Merenyi Z."/>
            <person name="Ke H.-M."/>
            <person name="Monk M."/>
            <person name="Kocsube S."/>
            <person name="Drula E."/>
            <person name="Lipzen A."/>
            <person name="Balint B."/>
            <person name="Henrissat B."/>
            <person name="Andreopoulos B."/>
            <person name="Martin F.M."/>
            <person name="Harder C.B."/>
            <person name="Rigling D."/>
            <person name="Ford K.L."/>
            <person name="Foster G.D."/>
            <person name="Pangilinan J."/>
            <person name="Papanicolaou A."/>
            <person name="Barry K."/>
            <person name="LaButti K."/>
            <person name="Viragh M."/>
            <person name="Koriabine M."/>
            <person name="Yan M."/>
            <person name="Riley R."/>
            <person name="Champramary S."/>
            <person name="Plett K.L."/>
            <person name="Tsai I.J."/>
            <person name="Slot J."/>
            <person name="Sipos G."/>
            <person name="Plett J."/>
            <person name="Nagy L.G."/>
            <person name="Grigoriev I.V."/>
        </authorList>
    </citation>
    <scope>NUCLEOTIDE SEQUENCE</scope>
    <source>
        <strain evidence="2">FPL87.14</strain>
    </source>
</reference>